<sequence>MQALRMILSLSFTKTIINFYSNKVDVKDIVRIAEIPYSFCIVDGYRIIIDIPNAIND</sequence>
<reference evidence="1" key="1">
    <citation type="journal article" date="2014" name="Front. Microbiol.">
        <title>High frequency of phylogenetically diverse reductive dehalogenase-homologous genes in deep subseafloor sedimentary metagenomes.</title>
        <authorList>
            <person name="Kawai M."/>
            <person name="Futagami T."/>
            <person name="Toyoda A."/>
            <person name="Takaki Y."/>
            <person name="Nishi S."/>
            <person name="Hori S."/>
            <person name="Arai W."/>
            <person name="Tsubouchi T."/>
            <person name="Morono Y."/>
            <person name="Uchiyama I."/>
            <person name="Ito T."/>
            <person name="Fujiyama A."/>
            <person name="Inagaki F."/>
            <person name="Takami H."/>
        </authorList>
    </citation>
    <scope>NUCLEOTIDE SEQUENCE</scope>
    <source>
        <strain evidence="1">Expedition CK06-06</strain>
    </source>
</reference>
<dbReference type="EMBL" id="BART01013280">
    <property type="protein sequence ID" value="GAG75768.1"/>
    <property type="molecule type" value="Genomic_DNA"/>
</dbReference>
<comment type="caution">
    <text evidence="1">The sequence shown here is derived from an EMBL/GenBank/DDBJ whole genome shotgun (WGS) entry which is preliminary data.</text>
</comment>
<evidence type="ECO:0000313" key="1">
    <source>
        <dbReference type="EMBL" id="GAG75768.1"/>
    </source>
</evidence>
<dbReference type="AlphaFoldDB" id="X1AU05"/>
<protein>
    <submittedName>
        <fullName evidence="1">Uncharacterized protein</fullName>
    </submittedName>
</protein>
<organism evidence="1">
    <name type="scientific">marine sediment metagenome</name>
    <dbReference type="NCBI Taxonomy" id="412755"/>
    <lineage>
        <taxon>unclassified sequences</taxon>
        <taxon>metagenomes</taxon>
        <taxon>ecological metagenomes</taxon>
    </lineage>
</organism>
<feature type="non-terminal residue" evidence="1">
    <location>
        <position position="57"/>
    </location>
</feature>
<accession>X1AU05</accession>
<gene>
    <name evidence="1" type="ORF">S01H4_27248</name>
</gene>
<name>X1AU05_9ZZZZ</name>
<proteinExistence type="predicted"/>